<comment type="caution">
    <text evidence="2">The sequence shown here is derived from an EMBL/GenBank/DDBJ whole genome shotgun (WGS) entry which is preliminary data.</text>
</comment>
<dbReference type="GO" id="GO:0005829">
    <property type="term" value="C:cytosol"/>
    <property type="evidence" value="ECO:0007669"/>
    <property type="project" value="TreeGrafter"/>
</dbReference>
<dbReference type="Gene3D" id="3.40.50.2000">
    <property type="entry name" value="Glycogen Phosphorylase B"/>
    <property type="match status" value="1"/>
</dbReference>
<dbReference type="InterPro" id="IPR001296">
    <property type="entry name" value="Glyco_trans_1"/>
</dbReference>
<evidence type="ECO:0000259" key="1">
    <source>
        <dbReference type="Pfam" id="PF00534"/>
    </source>
</evidence>
<feature type="domain" description="Glycosyl transferase family 1" evidence="1">
    <location>
        <begin position="6"/>
        <end position="61"/>
    </location>
</feature>
<dbReference type="PANTHER" id="PTHR45825:SF11">
    <property type="entry name" value="ALPHA AMYLASE DOMAIN-CONTAINING PROTEIN"/>
    <property type="match status" value="1"/>
</dbReference>
<name>A0A7Z0MNZ1_9GAMM</name>
<protein>
    <submittedName>
        <fullName evidence="2">Glycosyltransferase</fullName>
    </submittedName>
</protein>
<dbReference type="Proteomes" id="UP000537890">
    <property type="component" value="Unassembled WGS sequence"/>
</dbReference>
<gene>
    <name evidence="2" type="ORF">H0A75_06030</name>
</gene>
<reference evidence="2 3" key="1">
    <citation type="submission" date="2020-05" db="EMBL/GenBank/DDBJ databases">
        <title>Horizontal transmission and recombination maintain forever young bacterial symbiont genomes.</title>
        <authorList>
            <person name="Russell S.L."/>
            <person name="Pepper-Tunick E."/>
            <person name="Svedberg J."/>
            <person name="Byrne A."/>
            <person name="Ruelas Castillo J."/>
            <person name="Vollmers C."/>
            <person name="Beinart R.A."/>
            <person name="Corbett-Detig R."/>
        </authorList>
    </citation>
    <scope>NUCLEOTIDE SEQUENCE [LARGE SCALE GENOMIC DNA]</scope>
    <source>
        <strain evidence="2">4727-3</strain>
    </source>
</reference>
<dbReference type="Pfam" id="PF00534">
    <property type="entry name" value="Glycos_transf_1"/>
    <property type="match status" value="1"/>
</dbReference>
<dbReference type="GO" id="GO:0005978">
    <property type="term" value="P:glycogen biosynthetic process"/>
    <property type="evidence" value="ECO:0007669"/>
    <property type="project" value="TreeGrafter"/>
</dbReference>
<evidence type="ECO:0000313" key="3">
    <source>
        <dbReference type="Proteomes" id="UP000537890"/>
    </source>
</evidence>
<dbReference type="SUPFAM" id="SSF53756">
    <property type="entry name" value="UDP-Glycosyltransferase/glycogen phosphorylase"/>
    <property type="match status" value="1"/>
</dbReference>
<organism evidence="2 3">
    <name type="scientific">Candidatus Methanofishera endochildressiae</name>
    <dbReference type="NCBI Taxonomy" id="2738884"/>
    <lineage>
        <taxon>Bacteria</taxon>
        <taxon>Pseudomonadati</taxon>
        <taxon>Pseudomonadota</taxon>
        <taxon>Gammaproteobacteria</taxon>
        <taxon>Candidatus Methanofishera</taxon>
    </lineage>
</organism>
<proteinExistence type="predicted"/>
<dbReference type="EMBL" id="JACCHS010000102">
    <property type="protein sequence ID" value="NYT47190.1"/>
    <property type="molecule type" value="Genomic_DNA"/>
</dbReference>
<dbReference type="PANTHER" id="PTHR45825">
    <property type="entry name" value="GRANULE-BOUND STARCH SYNTHASE 1, CHLOROPLASTIC/AMYLOPLASTIC"/>
    <property type="match status" value="1"/>
</dbReference>
<accession>A0A7Z0MNZ1</accession>
<dbReference type="AlphaFoldDB" id="A0A7Z0MNZ1"/>
<evidence type="ECO:0000313" key="2">
    <source>
        <dbReference type="EMBL" id="NYT47190.1"/>
    </source>
</evidence>
<sequence>MSVSIGYNEDLAHLIEAGSDMFLMPSRFEPCGLNQLYSQRYGTLPIVRKTGGLADTVVDAMPNTITDKTASGFVFENLRRRLPK</sequence>
<keyword evidence="2" id="KW-0808">Transferase</keyword>
<dbReference type="GO" id="GO:0016757">
    <property type="term" value="F:glycosyltransferase activity"/>
    <property type="evidence" value="ECO:0007669"/>
    <property type="project" value="InterPro"/>
</dbReference>